<dbReference type="Proteomes" id="UP001501081">
    <property type="component" value="Unassembled WGS sequence"/>
</dbReference>
<keyword evidence="2" id="KW-1185">Reference proteome</keyword>
<evidence type="ECO:0000313" key="2">
    <source>
        <dbReference type="Proteomes" id="UP001501081"/>
    </source>
</evidence>
<proteinExistence type="predicted"/>
<dbReference type="EMBL" id="BAABAK010000019">
    <property type="protein sequence ID" value="GAA3980946.1"/>
    <property type="molecule type" value="Genomic_DNA"/>
</dbReference>
<name>A0ABP7QEW2_9SPHI</name>
<organism evidence="1 2">
    <name type="scientific">Pedobacter ginsengiterrae</name>
    <dbReference type="NCBI Taxonomy" id="871696"/>
    <lineage>
        <taxon>Bacteria</taxon>
        <taxon>Pseudomonadati</taxon>
        <taxon>Bacteroidota</taxon>
        <taxon>Sphingobacteriia</taxon>
        <taxon>Sphingobacteriales</taxon>
        <taxon>Sphingobacteriaceae</taxon>
        <taxon>Pedobacter</taxon>
    </lineage>
</organism>
<comment type="caution">
    <text evidence="1">The sequence shown here is derived from an EMBL/GenBank/DDBJ whole genome shotgun (WGS) entry which is preliminary data.</text>
</comment>
<evidence type="ECO:0000313" key="1">
    <source>
        <dbReference type="EMBL" id="GAA3980946.1"/>
    </source>
</evidence>
<sequence>MPILSKAATDPLRGRDLFTEKPNRLVSWLGYIKSNLKEGISNVPMFIIEDTDTYAKIICVPSKPIDWNSKFKGKSSAQKASITKTLAQGIHDRSIGANQFSIFAFVKQVTNTKSNVKSSRSNDITFPSRIFVYVSSGRKWIKITEKVVTNISDYGNLQYQTATATL</sequence>
<gene>
    <name evidence="1" type="ORF">GCM10022246_36370</name>
</gene>
<accession>A0ABP7QEW2</accession>
<protein>
    <submittedName>
        <fullName evidence="1">Uncharacterized protein</fullName>
    </submittedName>
</protein>
<reference evidence="2" key="1">
    <citation type="journal article" date="2019" name="Int. J. Syst. Evol. Microbiol.">
        <title>The Global Catalogue of Microorganisms (GCM) 10K type strain sequencing project: providing services to taxonomists for standard genome sequencing and annotation.</title>
        <authorList>
            <consortium name="The Broad Institute Genomics Platform"/>
            <consortium name="The Broad Institute Genome Sequencing Center for Infectious Disease"/>
            <person name="Wu L."/>
            <person name="Ma J."/>
        </authorList>
    </citation>
    <scope>NUCLEOTIDE SEQUENCE [LARGE SCALE GENOMIC DNA]</scope>
    <source>
        <strain evidence="2">JCM 17338</strain>
    </source>
</reference>